<keyword evidence="2 8" id="KW-0479">Metal-binding</keyword>
<evidence type="ECO:0000256" key="7">
    <source>
        <dbReference type="ARBA" id="ARBA00023180"/>
    </source>
</evidence>
<organism evidence="12 13">
    <name type="scientific">Lottia gigantea</name>
    <name type="common">Giant owl limpet</name>
    <dbReference type="NCBI Taxonomy" id="225164"/>
    <lineage>
        <taxon>Eukaryota</taxon>
        <taxon>Metazoa</taxon>
        <taxon>Spiralia</taxon>
        <taxon>Lophotrochozoa</taxon>
        <taxon>Mollusca</taxon>
        <taxon>Gastropoda</taxon>
        <taxon>Patellogastropoda</taxon>
        <taxon>Lottioidea</taxon>
        <taxon>Lottiidae</taxon>
        <taxon>Lottia</taxon>
    </lineage>
</organism>
<dbReference type="Pfam" id="PF13688">
    <property type="entry name" value="Reprolysin_5"/>
    <property type="match status" value="2"/>
</dbReference>
<evidence type="ECO:0000256" key="6">
    <source>
        <dbReference type="ARBA" id="ARBA00023157"/>
    </source>
</evidence>
<feature type="binding site" evidence="8">
    <location>
        <position position="384"/>
    </location>
    <ligand>
        <name>Zn(2+)</name>
        <dbReference type="ChEBI" id="CHEBI:29105"/>
        <note>catalytic</note>
    </ligand>
</feature>
<feature type="binding site" evidence="8">
    <location>
        <position position="390"/>
    </location>
    <ligand>
        <name>Zn(2+)</name>
        <dbReference type="ChEBI" id="CHEBI:29105"/>
        <note>catalytic</note>
    </ligand>
</feature>
<keyword evidence="1" id="KW-0645">Protease</keyword>
<evidence type="ECO:0000256" key="5">
    <source>
        <dbReference type="ARBA" id="ARBA00023049"/>
    </source>
</evidence>
<comment type="caution">
    <text evidence="8">Lacks conserved residue(s) required for the propagation of feature annotation.</text>
</comment>
<gene>
    <name evidence="12" type="ORF">LOTGIDRAFT_236771</name>
</gene>
<dbReference type="PANTHER" id="PTHR11905:SF159">
    <property type="entry name" value="ADAM METALLOPROTEASE"/>
    <property type="match status" value="1"/>
</dbReference>
<evidence type="ECO:0000259" key="11">
    <source>
        <dbReference type="PROSITE" id="PS50215"/>
    </source>
</evidence>
<evidence type="ECO:0000256" key="10">
    <source>
        <dbReference type="SAM" id="SignalP"/>
    </source>
</evidence>
<feature type="binding site" evidence="8">
    <location>
        <position position="908"/>
    </location>
    <ligand>
        <name>Zn(2+)</name>
        <dbReference type="ChEBI" id="CHEBI:29105"/>
        <note>catalytic</note>
    </ligand>
</feature>
<dbReference type="GO" id="GO:0004222">
    <property type="term" value="F:metalloendopeptidase activity"/>
    <property type="evidence" value="ECO:0007669"/>
    <property type="project" value="InterPro"/>
</dbReference>
<evidence type="ECO:0000256" key="9">
    <source>
        <dbReference type="SAM" id="MobiDB-lite"/>
    </source>
</evidence>
<dbReference type="AlphaFoldDB" id="V3ZG91"/>
<evidence type="ECO:0000256" key="4">
    <source>
        <dbReference type="ARBA" id="ARBA00022833"/>
    </source>
</evidence>
<evidence type="ECO:0000256" key="3">
    <source>
        <dbReference type="ARBA" id="ARBA00022801"/>
    </source>
</evidence>
<dbReference type="InterPro" id="IPR001590">
    <property type="entry name" value="Peptidase_M12B"/>
</dbReference>
<dbReference type="EMBL" id="KB203771">
    <property type="protein sequence ID" value="ESO83172.1"/>
    <property type="molecule type" value="Genomic_DNA"/>
</dbReference>
<name>V3ZG91_LOTGI</name>
<dbReference type="CTD" id="20250245"/>
<dbReference type="PANTHER" id="PTHR11905">
    <property type="entry name" value="ADAM A DISINTEGRIN AND METALLOPROTEASE DOMAIN"/>
    <property type="match status" value="1"/>
</dbReference>
<feature type="domain" description="Peptidase M12B" evidence="11">
    <location>
        <begin position="729"/>
        <end position="960"/>
    </location>
</feature>
<evidence type="ECO:0000256" key="2">
    <source>
        <dbReference type="ARBA" id="ARBA00022723"/>
    </source>
</evidence>
<dbReference type="Gene3D" id="3.40.390.10">
    <property type="entry name" value="Collagenase (Catalytic Domain)"/>
    <property type="match status" value="2"/>
</dbReference>
<feature type="region of interest" description="Disordered" evidence="9">
    <location>
        <begin position="1101"/>
        <end position="1122"/>
    </location>
</feature>
<proteinExistence type="predicted"/>
<dbReference type="OrthoDB" id="6156720at2759"/>
<dbReference type="SUPFAM" id="SSF55486">
    <property type="entry name" value="Metalloproteases ('zincins'), catalytic domain"/>
    <property type="match status" value="2"/>
</dbReference>
<dbReference type="GeneID" id="20250245"/>
<keyword evidence="3" id="KW-0378">Hydrolase</keyword>
<keyword evidence="7" id="KW-0325">Glycoprotein</keyword>
<dbReference type="RefSeq" id="XP_009066122.1">
    <property type="nucleotide sequence ID" value="XM_009067874.1"/>
</dbReference>
<dbReference type="InterPro" id="IPR041645">
    <property type="entry name" value="ADAMTS_CR_2"/>
</dbReference>
<keyword evidence="13" id="KW-1185">Reference proteome</keyword>
<keyword evidence="6" id="KW-1015">Disulfide bond</keyword>
<feature type="binding site" evidence="8">
    <location>
        <position position="898"/>
    </location>
    <ligand>
        <name>Zn(2+)</name>
        <dbReference type="ChEBI" id="CHEBI:29105"/>
        <note>catalytic</note>
    </ligand>
</feature>
<keyword evidence="4 8" id="KW-0862">Zinc</keyword>
<dbReference type="PROSITE" id="PS50215">
    <property type="entry name" value="ADAM_MEPRO"/>
    <property type="match status" value="2"/>
</dbReference>
<dbReference type="GO" id="GO:0006509">
    <property type="term" value="P:membrane protein ectodomain proteolysis"/>
    <property type="evidence" value="ECO:0007669"/>
    <property type="project" value="TreeGrafter"/>
</dbReference>
<keyword evidence="5" id="KW-0482">Metalloprotease</keyword>
<feature type="domain" description="Peptidase M12B" evidence="11">
    <location>
        <begin position="208"/>
        <end position="438"/>
    </location>
</feature>
<dbReference type="KEGG" id="lgi:LOTGIDRAFT_236771"/>
<accession>V3ZG91</accession>
<protein>
    <recommendedName>
        <fullName evidence="11">Peptidase M12B domain-containing protein</fullName>
    </recommendedName>
</protein>
<feature type="signal peptide" evidence="10">
    <location>
        <begin position="1"/>
        <end position="19"/>
    </location>
</feature>
<reference evidence="12 13" key="1">
    <citation type="journal article" date="2013" name="Nature">
        <title>Insights into bilaterian evolution from three spiralian genomes.</title>
        <authorList>
            <person name="Simakov O."/>
            <person name="Marletaz F."/>
            <person name="Cho S.J."/>
            <person name="Edsinger-Gonzales E."/>
            <person name="Havlak P."/>
            <person name="Hellsten U."/>
            <person name="Kuo D.H."/>
            <person name="Larsson T."/>
            <person name="Lv J."/>
            <person name="Arendt D."/>
            <person name="Savage R."/>
            <person name="Osoegawa K."/>
            <person name="de Jong P."/>
            <person name="Grimwood J."/>
            <person name="Chapman J.A."/>
            <person name="Shapiro H."/>
            <person name="Aerts A."/>
            <person name="Otillar R.P."/>
            <person name="Terry A.Y."/>
            <person name="Boore J.L."/>
            <person name="Grigoriev I.V."/>
            <person name="Lindberg D.R."/>
            <person name="Seaver E.C."/>
            <person name="Weisblat D.A."/>
            <person name="Putnam N.H."/>
            <person name="Rokhsar D.S."/>
        </authorList>
    </citation>
    <scope>NUCLEOTIDE SEQUENCE [LARGE SCALE GENOMIC DNA]</scope>
</reference>
<keyword evidence="10" id="KW-0732">Signal</keyword>
<evidence type="ECO:0000313" key="13">
    <source>
        <dbReference type="Proteomes" id="UP000030746"/>
    </source>
</evidence>
<feature type="binding site" evidence="8">
    <location>
        <position position="902"/>
    </location>
    <ligand>
        <name>Zn(2+)</name>
        <dbReference type="ChEBI" id="CHEBI:29105"/>
        <note>catalytic</note>
    </ligand>
</feature>
<dbReference type="InterPro" id="IPR024079">
    <property type="entry name" value="MetalloPept_cat_dom_sf"/>
</dbReference>
<dbReference type="Proteomes" id="UP000030746">
    <property type="component" value="Unassembled WGS sequence"/>
</dbReference>
<dbReference type="HOGENOM" id="CLU_273877_0_0_1"/>
<feature type="active site" evidence="8">
    <location>
        <position position="381"/>
    </location>
</feature>
<feature type="region of interest" description="Disordered" evidence="9">
    <location>
        <begin position="134"/>
        <end position="153"/>
    </location>
</feature>
<evidence type="ECO:0000313" key="12">
    <source>
        <dbReference type="EMBL" id="ESO83172.1"/>
    </source>
</evidence>
<sequence length="1173" mass="126993">MRFEIFVCFAALVAANVLGNEENGYMKIRLLSTSASDYTREKRAAGHMPEHLAFEVDSPLEKHVLRLTRSSGIPTYIASESGTAELTNDARDHALYVDRSRRSVVMVKRSAPGTDKYTLTGQIQLADSLVHIEPSKRSKRSDEDDTSLGSDEVIEINPDGIHSVLKASPIDLSDDERTPDRKKRNVYENMKTYVDDKIRRVKRQTSVYTVELCMIADFSVYSYYLTKNSNNAALANAEIEKIYSYYAEQIKVRYDNVNEVDSSIDINIVISGLVILTTAAQSAPSENNKDGVELDSGVALDAIDLFVVNPPAGVTLPPSDHYMFFTKLDLRSPGSAIGSGLSNTGLAGVGTLCDSFTSSNSATSIVEDDLTAGVGAVAAHELGHGLSGRHDDPANGCTETSNDNYVMSAVLNFPDSVALGSRPWFFSQCSINFFKTHLASANCVADNSYGGGSLIPSDLAGQALNADDQCRERYGASSYLCRTVNDYTDADGFADLCFIAFCSTGGTCRAIFPQRYTTCGNKKWCIEGTCVASAAAPATAGNLGYVQIKLLSTSASDYTREKRAAGHMPEHLAFEVDSPLEKHVLRLTRSSGIPTYIASASGTTELTNDARDHAVYVDRSRRSVVMVKRSAPSTDKYTLTGELQLADTMVHIEPSSRPRRSENVSQDLDEKINEHSNPEGLHTILKASPIYHGNDAREKADRKKRNVFENMKTYVDDKIRRVKRQTSVYTVELCIIADFSVYSHFFGISNDIALTFTAIRNIYSFYAEQIKVRYDNVNKVDSTIDINIVISGLVILAEASLSGFSETNKNGNELDAGVALDAFDVYVVNPPTGVTLPLSDHYMVFTRYDLTSTGSTPPNANAGLANLGTLCDQVTTTNEATSIVEDYNTAGVGAIAAHELGHGLSAEHDDPTNGCMETTGDNFVMSAVLSFPDSVAVGNRPWVFSGCSINFFKTYLSSANCVAGNNYGDGELVPDVLAGQFLNSDMQCKRRYGQASYFCRNVETYQDADGFVEMCYTTYCFIGDGCSAIFPQRYTTCGNKKWCIEGQCVQSAMAPETPGNSDTCPQGDQSGSTCTDANCLSGDLRCCGFCAITIDNTSPVTSPATSPVTSPATSPITSPVTSPITSPVINPITSPVTSPITSQTTSPTTSIASVCNGVAVFDWLEDEIQSVQF</sequence>
<dbReference type="GO" id="GO:0046872">
    <property type="term" value="F:metal ion binding"/>
    <property type="evidence" value="ECO:0007669"/>
    <property type="project" value="UniProtKB-KW"/>
</dbReference>
<dbReference type="Gene3D" id="3.40.1620.60">
    <property type="match status" value="2"/>
</dbReference>
<dbReference type="Pfam" id="PF17771">
    <property type="entry name" value="ADAMTS_CR_2"/>
    <property type="match status" value="2"/>
</dbReference>
<feature type="chain" id="PRO_5004717760" description="Peptidase M12B domain-containing protein" evidence="10">
    <location>
        <begin position="20"/>
        <end position="1173"/>
    </location>
</feature>
<feature type="active site" evidence="8">
    <location>
        <position position="899"/>
    </location>
</feature>
<feature type="binding site" evidence="8">
    <location>
        <position position="380"/>
    </location>
    <ligand>
        <name>Zn(2+)</name>
        <dbReference type="ChEBI" id="CHEBI:29105"/>
        <note>catalytic</note>
    </ligand>
</feature>
<evidence type="ECO:0000256" key="8">
    <source>
        <dbReference type="PROSITE-ProRule" id="PRU00276"/>
    </source>
</evidence>
<evidence type="ECO:0000256" key="1">
    <source>
        <dbReference type="ARBA" id="ARBA00022670"/>
    </source>
</evidence>